<dbReference type="Proteomes" id="UP000219285">
    <property type="component" value="Chromosome"/>
</dbReference>
<dbReference type="EMBL" id="CP052766">
    <property type="protein sequence ID" value="QJR82232.1"/>
    <property type="molecule type" value="Genomic_DNA"/>
</dbReference>
<keyword evidence="5" id="KW-1185">Reference proteome</keyword>
<reference evidence="5" key="1">
    <citation type="submission" date="2014-12" db="EMBL/GenBank/DDBJ databases">
        <title>Complete genome sequence of a multi-drug resistant Klebsiella pneumoniae.</title>
        <authorList>
            <person name="Hua X."/>
            <person name="Chen Q."/>
            <person name="Li X."/>
            <person name="Feng Y."/>
            <person name="Ruan Z."/>
            <person name="Yu Y."/>
        </authorList>
    </citation>
    <scope>NUCLEOTIDE SEQUENCE [LARGE SCALE GENOMIC DNA]</scope>
    <source>
        <strain evidence="5">5.12</strain>
    </source>
</reference>
<evidence type="ECO:0000256" key="1">
    <source>
        <dbReference type="SAM" id="MobiDB-lite"/>
    </source>
</evidence>
<keyword evidence="2" id="KW-1133">Transmembrane helix</keyword>
<dbReference type="KEGG" id="apel:CA267_016485"/>
<gene>
    <name evidence="4" type="ORF">CA267_016485</name>
</gene>
<evidence type="ECO:0000313" key="5">
    <source>
        <dbReference type="Proteomes" id="UP000219285"/>
    </source>
</evidence>
<dbReference type="PANTHER" id="PTHR38687">
    <property type="entry name" value="CELL DIVISION PROTEIN DEDD-RELATED"/>
    <property type="match status" value="1"/>
</dbReference>
<evidence type="ECO:0000313" key="4">
    <source>
        <dbReference type="EMBL" id="QJR82232.1"/>
    </source>
</evidence>
<evidence type="ECO:0000259" key="3">
    <source>
        <dbReference type="PROSITE" id="PS51724"/>
    </source>
</evidence>
<dbReference type="Gene3D" id="3.30.70.1070">
    <property type="entry name" value="Sporulation related repeat"/>
    <property type="match status" value="1"/>
</dbReference>
<organism evidence="4 5">
    <name type="scientific">Alteromonas pelagimontana</name>
    <dbReference type="NCBI Taxonomy" id="1858656"/>
    <lineage>
        <taxon>Bacteria</taxon>
        <taxon>Pseudomonadati</taxon>
        <taxon>Pseudomonadota</taxon>
        <taxon>Gammaproteobacteria</taxon>
        <taxon>Alteromonadales</taxon>
        <taxon>Alteromonadaceae</taxon>
        <taxon>Alteromonas/Salinimonas group</taxon>
        <taxon>Alteromonas</taxon>
    </lineage>
</organism>
<dbReference type="GO" id="GO:0042834">
    <property type="term" value="F:peptidoglycan binding"/>
    <property type="evidence" value="ECO:0007669"/>
    <property type="project" value="InterPro"/>
</dbReference>
<evidence type="ECO:0000256" key="2">
    <source>
        <dbReference type="SAM" id="Phobius"/>
    </source>
</evidence>
<feature type="transmembrane region" description="Helical" evidence="2">
    <location>
        <begin position="6"/>
        <end position="27"/>
    </location>
</feature>
<dbReference type="InterPro" id="IPR036680">
    <property type="entry name" value="SPOR-like_sf"/>
</dbReference>
<dbReference type="OrthoDB" id="7069135at2"/>
<dbReference type="AlphaFoldDB" id="A0A6M4MGP3"/>
<dbReference type="InterPro" id="IPR052521">
    <property type="entry name" value="Cell_div_SPOR-domain"/>
</dbReference>
<dbReference type="PANTHER" id="PTHR38687:SF1">
    <property type="entry name" value="CELL DIVISION PROTEIN DEDD"/>
    <property type="match status" value="1"/>
</dbReference>
<dbReference type="Pfam" id="PF05036">
    <property type="entry name" value="SPOR"/>
    <property type="match status" value="1"/>
</dbReference>
<reference evidence="4 5" key="2">
    <citation type="submission" date="2020-04" db="EMBL/GenBank/DDBJ databases">
        <title>Complete genome sequence of Alteromonas pelagimontana 5.12T.</title>
        <authorList>
            <person name="Sinha R.K."/>
            <person name="Krishnan K.P."/>
            <person name="Kurian J.P."/>
        </authorList>
    </citation>
    <scope>NUCLEOTIDE SEQUENCE [LARGE SCALE GENOMIC DNA]</scope>
    <source>
        <strain evidence="4 5">5.12</strain>
    </source>
</reference>
<dbReference type="PROSITE" id="PS51724">
    <property type="entry name" value="SPOR"/>
    <property type="match status" value="1"/>
</dbReference>
<sequence>MTSALQNRIVGTVILVALAVIFLPDFLDGKKEKNEETFASVPATPTRKPIVDPEPFPSDKVAKAAQRPIEVVDDPAVDDGNATGQNASVAKAEAVAIKDNLATQTVVNDPVSADEDGGWVVQLGSFRHQKNVKQLLANLENAGYRAFSRPIKTNSGLLTKVFVGPDLDKASLQSAIPHLQEITGLKGKVTRFKVE</sequence>
<feature type="region of interest" description="Disordered" evidence="1">
    <location>
        <begin position="37"/>
        <end position="58"/>
    </location>
</feature>
<dbReference type="GO" id="GO:0032153">
    <property type="term" value="C:cell division site"/>
    <property type="evidence" value="ECO:0007669"/>
    <property type="project" value="TreeGrafter"/>
</dbReference>
<keyword evidence="2" id="KW-0472">Membrane</keyword>
<protein>
    <submittedName>
        <fullName evidence="4">SPOR domain-containing protein</fullName>
    </submittedName>
</protein>
<dbReference type="GO" id="GO:0032506">
    <property type="term" value="P:cytokinetic process"/>
    <property type="evidence" value="ECO:0007669"/>
    <property type="project" value="TreeGrafter"/>
</dbReference>
<dbReference type="GO" id="GO:0030428">
    <property type="term" value="C:cell septum"/>
    <property type="evidence" value="ECO:0007669"/>
    <property type="project" value="TreeGrafter"/>
</dbReference>
<dbReference type="InterPro" id="IPR007730">
    <property type="entry name" value="SPOR-like_dom"/>
</dbReference>
<name>A0A6M4MGP3_9ALTE</name>
<dbReference type="RefSeq" id="WP_075609774.1">
    <property type="nucleotide sequence ID" value="NZ_CP052766.1"/>
</dbReference>
<keyword evidence="2" id="KW-0812">Transmembrane</keyword>
<proteinExistence type="predicted"/>
<accession>A0A6M4MGP3</accession>
<dbReference type="SUPFAM" id="SSF110997">
    <property type="entry name" value="Sporulation related repeat"/>
    <property type="match status" value="1"/>
</dbReference>
<feature type="domain" description="SPOR" evidence="3">
    <location>
        <begin position="113"/>
        <end position="192"/>
    </location>
</feature>